<dbReference type="SUPFAM" id="SSF56047">
    <property type="entry name" value="Ribosomal protein S8"/>
    <property type="match status" value="1"/>
</dbReference>
<dbReference type="GO" id="GO:0019843">
    <property type="term" value="F:rRNA binding"/>
    <property type="evidence" value="ECO:0007669"/>
    <property type="project" value="UniProtKB-UniRule"/>
</dbReference>
<evidence type="ECO:0000256" key="2">
    <source>
        <dbReference type="ARBA" id="ARBA00022980"/>
    </source>
</evidence>
<comment type="similarity">
    <text evidence="1 5 6">Belongs to the universal ribosomal protein uS8 family.</text>
</comment>
<dbReference type="NCBIfam" id="NF001109">
    <property type="entry name" value="PRK00136.1"/>
    <property type="match status" value="1"/>
</dbReference>
<dbReference type="PROSITE" id="PS00053">
    <property type="entry name" value="RIBOSOMAL_S8"/>
    <property type="match status" value="1"/>
</dbReference>
<reference evidence="7 8" key="1">
    <citation type="journal article" date="2016" name="Nat. Commun.">
        <title>Thousands of microbial genomes shed light on interconnected biogeochemical processes in an aquifer system.</title>
        <authorList>
            <person name="Anantharaman K."/>
            <person name="Brown C.T."/>
            <person name="Hug L.A."/>
            <person name="Sharon I."/>
            <person name="Castelle C.J."/>
            <person name="Probst A.J."/>
            <person name="Thomas B.C."/>
            <person name="Singh A."/>
            <person name="Wilkins M.J."/>
            <person name="Karaoz U."/>
            <person name="Brodie E.L."/>
            <person name="Williams K.H."/>
            <person name="Hubbard S.S."/>
            <person name="Banfield J.F."/>
        </authorList>
    </citation>
    <scope>NUCLEOTIDE SEQUENCE [LARGE SCALE GENOMIC DNA]</scope>
</reference>
<protein>
    <recommendedName>
        <fullName evidence="4 5">Small ribosomal subunit protein uS8</fullName>
    </recommendedName>
</protein>
<dbReference type="PANTHER" id="PTHR11758">
    <property type="entry name" value="40S RIBOSOMAL PROTEIN S15A"/>
    <property type="match status" value="1"/>
</dbReference>
<keyword evidence="3 5" id="KW-0687">Ribonucleoprotein</keyword>
<dbReference type="AlphaFoldDB" id="A0A1F5FHK0"/>
<evidence type="ECO:0000256" key="4">
    <source>
        <dbReference type="ARBA" id="ARBA00035258"/>
    </source>
</evidence>
<dbReference type="GO" id="GO:0003735">
    <property type="term" value="F:structural constituent of ribosome"/>
    <property type="evidence" value="ECO:0007669"/>
    <property type="project" value="InterPro"/>
</dbReference>
<keyword evidence="2 5" id="KW-0689">Ribosomal protein</keyword>
<gene>
    <name evidence="5" type="primary">rpsH</name>
    <name evidence="7" type="ORF">A2368_01000</name>
</gene>
<organism evidence="7 8">
    <name type="scientific">Candidatus Collierbacteria bacterium RIFOXYB1_FULL_49_13</name>
    <dbReference type="NCBI Taxonomy" id="1817728"/>
    <lineage>
        <taxon>Bacteria</taxon>
        <taxon>Candidatus Collieribacteriota</taxon>
    </lineage>
</organism>
<evidence type="ECO:0000256" key="5">
    <source>
        <dbReference type="HAMAP-Rule" id="MF_01302"/>
    </source>
</evidence>
<name>A0A1F5FHK0_9BACT</name>
<dbReference type="GO" id="GO:0005840">
    <property type="term" value="C:ribosome"/>
    <property type="evidence" value="ECO:0007669"/>
    <property type="project" value="UniProtKB-KW"/>
</dbReference>
<dbReference type="GO" id="GO:0006412">
    <property type="term" value="P:translation"/>
    <property type="evidence" value="ECO:0007669"/>
    <property type="project" value="UniProtKB-UniRule"/>
</dbReference>
<dbReference type="Pfam" id="PF00410">
    <property type="entry name" value="Ribosomal_S8"/>
    <property type="match status" value="1"/>
</dbReference>
<keyword evidence="5" id="KW-0699">rRNA-binding</keyword>
<dbReference type="HAMAP" id="MF_01302_B">
    <property type="entry name" value="Ribosomal_uS8_B"/>
    <property type="match status" value="1"/>
</dbReference>
<evidence type="ECO:0000313" key="8">
    <source>
        <dbReference type="Proteomes" id="UP000176682"/>
    </source>
</evidence>
<evidence type="ECO:0000256" key="6">
    <source>
        <dbReference type="RuleBase" id="RU003660"/>
    </source>
</evidence>
<dbReference type="InterPro" id="IPR035987">
    <property type="entry name" value="Ribosomal_uS8_sf"/>
</dbReference>
<dbReference type="Gene3D" id="3.30.1370.30">
    <property type="match status" value="1"/>
</dbReference>
<sequence>MNDPIASLLTQIRNALQAGHESVTVPASRIKHEIAKKLLDGGYISKLETVGEAPKTSLLITLKYVEGSPIVTHIKRISKPSVRIYAGKKRIPKSLSGRGITLLTTSKGILTDKEARAAGIGGEIICQIW</sequence>
<accession>A0A1F5FHK0</accession>
<proteinExistence type="inferred from homology"/>
<dbReference type="GO" id="GO:1990904">
    <property type="term" value="C:ribonucleoprotein complex"/>
    <property type="evidence" value="ECO:0007669"/>
    <property type="project" value="UniProtKB-KW"/>
</dbReference>
<comment type="subunit">
    <text evidence="5">Part of the 30S ribosomal subunit. Contacts proteins S5 and S12.</text>
</comment>
<evidence type="ECO:0000256" key="3">
    <source>
        <dbReference type="ARBA" id="ARBA00023274"/>
    </source>
</evidence>
<dbReference type="InterPro" id="IPR000630">
    <property type="entry name" value="Ribosomal_uS8"/>
</dbReference>
<dbReference type="FunFam" id="3.30.1490.10:FF:000001">
    <property type="entry name" value="30S ribosomal protein S8"/>
    <property type="match status" value="1"/>
</dbReference>
<keyword evidence="5" id="KW-0694">RNA-binding</keyword>
<comment type="function">
    <text evidence="5">One of the primary rRNA binding proteins, it binds directly to 16S rRNA central domain where it helps coordinate assembly of the platform of the 30S subunit.</text>
</comment>
<dbReference type="GO" id="GO:0005737">
    <property type="term" value="C:cytoplasm"/>
    <property type="evidence" value="ECO:0007669"/>
    <property type="project" value="UniProtKB-ARBA"/>
</dbReference>
<dbReference type="InterPro" id="IPR047863">
    <property type="entry name" value="Ribosomal_uS8_CS"/>
</dbReference>
<dbReference type="Gene3D" id="3.30.1490.10">
    <property type="match status" value="1"/>
</dbReference>
<evidence type="ECO:0000313" key="7">
    <source>
        <dbReference type="EMBL" id="OGD79125.1"/>
    </source>
</evidence>
<dbReference type="EMBL" id="MFAM01000026">
    <property type="protein sequence ID" value="OGD79125.1"/>
    <property type="molecule type" value="Genomic_DNA"/>
</dbReference>
<comment type="caution">
    <text evidence="7">The sequence shown here is derived from an EMBL/GenBank/DDBJ whole genome shotgun (WGS) entry which is preliminary data.</text>
</comment>
<evidence type="ECO:0000256" key="1">
    <source>
        <dbReference type="ARBA" id="ARBA00006471"/>
    </source>
</evidence>
<dbReference type="Proteomes" id="UP000176682">
    <property type="component" value="Unassembled WGS sequence"/>
</dbReference>